<comment type="caution">
    <text evidence="1">The sequence shown here is derived from an EMBL/GenBank/DDBJ whole genome shotgun (WGS) entry which is preliminary data.</text>
</comment>
<protein>
    <submittedName>
        <fullName evidence="1">Uncharacterized protein</fullName>
    </submittedName>
</protein>
<organism evidence="1 2">
    <name type="scientific">Kitasatospora terrestris</name>
    <dbReference type="NCBI Taxonomy" id="258051"/>
    <lineage>
        <taxon>Bacteria</taxon>
        <taxon>Bacillati</taxon>
        <taxon>Actinomycetota</taxon>
        <taxon>Actinomycetes</taxon>
        <taxon>Kitasatosporales</taxon>
        <taxon>Streptomycetaceae</taxon>
        <taxon>Kitasatospora</taxon>
    </lineage>
</organism>
<accession>A0ABP9DBG2</accession>
<gene>
    <name evidence="1" type="ORF">GCM10023235_12380</name>
</gene>
<evidence type="ECO:0000313" key="2">
    <source>
        <dbReference type="Proteomes" id="UP001501752"/>
    </source>
</evidence>
<proteinExistence type="predicted"/>
<sequence>MAGGQFSRRERKPHDVRSNRVNLSFNEFELTVVSMAAQRAGMATGAWAARAAVAVAREQLVPVSADAQVVLRELIGARVEVSRLREELVSGGALQRVGSSAVLVPAAVESVVLRVVGRLDAATVQVMRERVERS</sequence>
<dbReference type="RefSeq" id="WP_345695736.1">
    <property type="nucleotide sequence ID" value="NZ_BAABIS010000001.1"/>
</dbReference>
<dbReference type="Proteomes" id="UP001501752">
    <property type="component" value="Unassembled WGS sequence"/>
</dbReference>
<evidence type="ECO:0000313" key="1">
    <source>
        <dbReference type="EMBL" id="GAA4838645.1"/>
    </source>
</evidence>
<reference evidence="2" key="1">
    <citation type="journal article" date="2019" name="Int. J. Syst. Evol. Microbiol.">
        <title>The Global Catalogue of Microorganisms (GCM) 10K type strain sequencing project: providing services to taxonomists for standard genome sequencing and annotation.</title>
        <authorList>
            <consortium name="The Broad Institute Genomics Platform"/>
            <consortium name="The Broad Institute Genome Sequencing Center for Infectious Disease"/>
            <person name="Wu L."/>
            <person name="Ma J."/>
        </authorList>
    </citation>
    <scope>NUCLEOTIDE SEQUENCE [LARGE SCALE GENOMIC DNA]</scope>
    <source>
        <strain evidence="2">JCM 13006</strain>
    </source>
</reference>
<name>A0ABP9DBG2_9ACTN</name>
<dbReference type="EMBL" id="BAABIS010000001">
    <property type="protein sequence ID" value="GAA4838645.1"/>
    <property type="molecule type" value="Genomic_DNA"/>
</dbReference>
<keyword evidence="2" id="KW-1185">Reference proteome</keyword>